<comment type="caution">
    <text evidence="3">The sequence shown here is derived from an EMBL/GenBank/DDBJ whole genome shotgun (WGS) entry which is preliminary data.</text>
</comment>
<dbReference type="SUPFAM" id="SSF55961">
    <property type="entry name" value="Bet v1-like"/>
    <property type="match status" value="1"/>
</dbReference>
<dbReference type="EMBL" id="JAVDQA010000002">
    <property type="protein sequence ID" value="MDR6300584.1"/>
    <property type="molecule type" value="Genomic_DNA"/>
</dbReference>
<proteinExistence type="inferred from homology"/>
<evidence type="ECO:0000256" key="1">
    <source>
        <dbReference type="ARBA" id="ARBA00006817"/>
    </source>
</evidence>
<protein>
    <submittedName>
        <fullName evidence="3">Effector-binding domain-containing protein</fullName>
    </submittedName>
</protein>
<dbReference type="InterPro" id="IPR013538">
    <property type="entry name" value="ASHA1/2-like_C"/>
</dbReference>
<dbReference type="SMART" id="SM00871">
    <property type="entry name" value="AraC_E_bind"/>
    <property type="match status" value="1"/>
</dbReference>
<evidence type="ECO:0000259" key="2">
    <source>
        <dbReference type="SMART" id="SM00871"/>
    </source>
</evidence>
<dbReference type="Pfam" id="PF08327">
    <property type="entry name" value="AHSA1"/>
    <property type="match status" value="1"/>
</dbReference>
<keyword evidence="4" id="KW-1185">Reference proteome</keyword>
<organism evidence="3 4">
    <name type="scientific">Mesonia maritima</name>
    <dbReference type="NCBI Taxonomy" id="1793873"/>
    <lineage>
        <taxon>Bacteria</taxon>
        <taxon>Pseudomonadati</taxon>
        <taxon>Bacteroidota</taxon>
        <taxon>Flavobacteriia</taxon>
        <taxon>Flavobacteriales</taxon>
        <taxon>Flavobacteriaceae</taxon>
        <taxon>Mesonia</taxon>
    </lineage>
</organism>
<dbReference type="Gene3D" id="3.20.80.10">
    <property type="entry name" value="Regulatory factor, effector binding domain"/>
    <property type="match status" value="1"/>
</dbReference>
<dbReference type="RefSeq" id="WP_309727488.1">
    <property type="nucleotide sequence ID" value="NZ_JAVDQA010000002.1"/>
</dbReference>
<gene>
    <name evidence="3" type="ORF">GGR31_001215</name>
</gene>
<name>A0ABU1K4P3_9FLAO</name>
<dbReference type="CDD" id="cd07818">
    <property type="entry name" value="SRPBCC_1"/>
    <property type="match status" value="1"/>
</dbReference>
<reference evidence="3 4" key="1">
    <citation type="submission" date="2023-07" db="EMBL/GenBank/DDBJ databases">
        <title>Genomic Encyclopedia of Type Strains, Phase IV (KMG-IV): sequencing the most valuable type-strain genomes for metagenomic binning, comparative biology and taxonomic classification.</title>
        <authorList>
            <person name="Goeker M."/>
        </authorList>
    </citation>
    <scope>NUCLEOTIDE SEQUENCE [LARGE SCALE GENOMIC DNA]</scope>
    <source>
        <strain evidence="3 4">DSM 102814</strain>
    </source>
</reference>
<sequence length="362" mass="41088">MKILKYLFFLLLIVLIGGAIYVATLDGDYQVEETMLIEAPRELLFNEVNEYKTWENWGPWKEEDPNMVVTYADTTSGEGASYSWEGDESMDGKMKTTEVIPPKSITQQITFDTPFGESKSTVYWNFEEKEKGTLVTWGMKGEQSFMEKAYQATQDSTMAQMIQPMFTKGLQNLSEVVKKKMEVYDINVDGITQHSGGYYMYNTTASRFTPEALRNKMSQMLPQVYNYMETNNLQISGSPFTLYNTIDEENGTVIISAAIPTPNKVTPAGGENTVLCGFLESQKVVKATLKGDYKNLSETWAKLESFIQQNENIVRKPNAKPFEVYVTQPSETKNPANWVTEIYIPVQDADNTENIIPVKPIY</sequence>
<evidence type="ECO:0000313" key="4">
    <source>
        <dbReference type="Proteomes" id="UP001257659"/>
    </source>
</evidence>
<accession>A0ABU1K4P3</accession>
<evidence type="ECO:0000313" key="3">
    <source>
        <dbReference type="EMBL" id="MDR6300584.1"/>
    </source>
</evidence>
<dbReference type="Pfam" id="PF06445">
    <property type="entry name" value="GyrI-like"/>
    <property type="match status" value="1"/>
</dbReference>
<dbReference type="Proteomes" id="UP001257659">
    <property type="component" value="Unassembled WGS sequence"/>
</dbReference>
<dbReference type="SUPFAM" id="SSF55136">
    <property type="entry name" value="Probable bacterial effector-binding domain"/>
    <property type="match status" value="1"/>
</dbReference>
<dbReference type="InterPro" id="IPR011256">
    <property type="entry name" value="Reg_factor_effector_dom_sf"/>
</dbReference>
<dbReference type="InterPro" id="IPR010499">
    <property type="entry name" value="AraC_E-bd"/>
</dbReference>
<comment type="similarity">
    <text evidence="1">Belongs to the AHA1 family.</text>
</comment>
<dbReference type="Gene3D" id="3.30.530.20">
    <property type="match status" value="1"/>
</dbReference>
<feature type="domain" description="AraC effector-binding" evidence="2">
    <location>
        <begin position="184"/>
        <end position="347"/>
    </location>
</feature>
<dbReference type="InterPro" id="IPR023393">
    <property type="entry name" value="START-like_dom_sf"/>
</dbReference>
<dbReference type="InterPro" id="IPR029442">
    <property type="entry name" value="GyrI-like"/>
</dbReference>